<accession>A0AAV7SHS9</accession>
<evidence type="ECO:0000313" key="1">
    <source>
        <dbReference type="EMBL" id="KAJ1163642.1"/>
    </source>
</evidence>
<gene>
    <name evidence="1" type="ORF">NDU88_004097</name>
</gene>
<dbReference type="EMBL" id="JANPWB010000008">
    <property type="protein sequence ID" value="KAJ1163642.1"/>
    <property type="molecule type" value="Genomic_DNA"/>
</dbReference>
<reference evidence="1" key="1">
    <citation type="journal article" date="2022" name="bioRxiv">
        <title>Sequencing and chromosome-scale assembly of the giantPleurodeles waltlgenome.</title>
        <authorList>
            <person name="Brown T."/>
            <person name="Elewa A."/>
            <person name="Iarovenko S."/>
            <person name="Subramanian E."/>
            <person name="Araus A.J."/>
            <person name="Petzold A."/>
            <person name="Susuki M."/>
            <person name="Suzuki K.-i.T."/>
            <person name="Hayashi T."/>
            <person name="Toyoda A."/>
            <person name="Oliveira C."/>
            <person name="Osipova E."/>
            <person name="Leigh N.D."/>
            <person name="Simon A."/>
            <person name="Yun M.H."/>
        </authorList>
    </citation>
    <scope>NUCLEOTIDE SEQUENCE</scope>
    <source>
        <strain evidence="1">20211129_DDA</strain>
        <tissue evidence="1">Liver</tissue>
    </source>
</reference>
<proteinExistence type="predicted"/>
<keyword evidence="2" id="KW-1185">Reference proteome</keyword>
<name>A0AAV7SHS9_PLEWA</name>
<protein>
    <submittedName>
        <fullName evidence="1">Uncharacterized protein</fullName>
    </submittedName>
</protein>
<organism evidence="1 2">
    <name type="scientific">Pleurodeles waltl</name>
    <name type="common">Iberian ribbed newt</name>
    <dbReference type="NCBI Taxonomy" id="8319"/>
    <lineage>
        <taxon>Eukaryota</taxon>
        <taxon>Metazoa</taxon>
        <taxon>Chordata</taxon>
        <taxon>Craniata</taxon>
        <taxon>Vertebrata</taxon>
        <taxon>Euteleostomi</taxon>
        <taxon>Amphibia</taxon>
        <taxon>Batrachia</taxon>
        <taxon>Caudata</taxon>
        <taxon>Salamandroidea</taxon>
        <taxon>Salamandridae</taxon>
        <taxon>Pleurodelinae</taxon>
        <taxon>Pleurodeles</taxon>
    </lineage>
</organism>
<dbReference type="AlphaFoldDB" id="A0AAV7SHS9"/>
<dbReference type="Proteomes" id="UP001066276">
    <property type="component" value="Chromosome 4_2"/>
</dbReference>
<evidence type="ECO:0000313" key="2">
    <source>
        <dbReference type="Proteomes" id="UP001066276"/>
    </source>
</evidence>
<comment type="caution">
    <text evidence="1">The sequence shown here is derived from an EMBL/GenBank/DDBJ whole genome shotgun (WGS) entry which is preliminary data.</text>
</comment>
<sequence>MDLKISDLSAASTSIPADIARFQVTVMDLDHRLTAIENHMADLPAWGEEIRSLQMKITDLEDRSSRANVHFFGIPEH</sequence>